<evidence type="ECO:0000313" key="2">
    <source>
        <dbReference type="Proteomes" id="UP001165283"/>
    </source>
</evidence>
<dbReference type="RefSeq" id="WP_252435463.1">
    <property type="nucleotide sequence ID" value="NZ_JAGSOV010000008.1"/>
</dbReference>
<evidence type="ECO:0000313" key="1">
    <source>
        <dbReference type="EMBL" id="MCO1653853.1"/>
    </source>
</evidence>
<organism evidence="1 2">
    <name type="scientific">Pseudonocardia humida</name>
    <dbReference type="NCBI Taxonomy" id="2800819"/>
    <lineage>
        <taxon>Bacteria</taxon>
        <taxon>Bacillati</taxon>
        <taxon>Actinomycetota</taxon>
        <taxon>Actinomycetes</taxon>
        <taxon>Pseudonocardiales</taxon>
        <taxon>Pseudonocardiaceae</taxon>
        <taxon>Pseudonocardia</taxon>
    </lineage>
</organism>
<gene>
    <name evidence="1" type="ORF">KDL28_02170</name>
</gene>
<dbReference type="Proteomes" id="UP001165283">
    <property type="component" value="Unassembled WGS sequence"/>
</dbReference>
<protein>
    <submittedName>
        <fullName evidence="1">Uncharacterized protein</fullName>
    </submittedName>
</protein>
<reference evidence="1" key="1">
    <citation type="submission" date="2021-04" db="EMBL/GenBank/DDBJ databases">
        <title>Pseudonocardia sp. nov., isolated from sandy soil of mangrove forest.</title>
        <authorList>
            <person name="Zan Z."/>
            <person name="Huang R."/>
            <person name="Liu W."/>
        </authorList>
    </citation>
    <scope>NUCLEOTIDE SEQUENCE</scope>
    <source>
        <strain evidence="1">S2-4</strain>
    </source>
</reference>
<sequence length="126" mass="13847">MTEAPEVPDERRELERTELWEFVTERADRLRLGADGSVEACAVLGGGEPVRRTVLPQMVRTLAGAAERPPRWAAARLVLPRREPPFAEPAAWLLDAWEPGGPVERTADGAAATFVRVARGRVEHDG</sequence>
<accession>A0ABT0ZT40</accession>
<name>A0ABT0ZT40_9PSEU</name>
<comment type="caution">
    <text evidence="1">The sequence shown here is derived from an EMBL/GenBank/DDBJ whole genome shotgun (WGS) entry which is preliminary data.</text>
</comment>
<proteinExistence type="predicted"/>
<keyword evidence="2" id="KW-1185">Reference proteome</keyword>
<dbReference type="EMBL" id="JAGSOV010000008">
    <property type="protein sequence ID" value="MCO1653853.1"/>
    <property type="molecule type" value="Genomic_DNA"/>
</dbReference>